<feature type="region of interest" description="Disordered" evidence="1">
    <location>
        <begin position="32"/>
        <end position="66"/>
    </location>
</feature>
<evidence type="ECO:0000313" key="3">
    <source>
        <dbReference type="Proteomes" id="UP000299102"/>
    </source>
</evidence>
<name>A0A4C1SY40_EUMVA</name>
<dbReference type="SUPFAM" id="SSF54160">
    <property type="entry name" value="Chromo domain-like"/>
    <property type="match status" value="1"/>
</dbReference>
<comment type="caution">
    <text evidence="2">The sequence shown here is derived from an EMBL/GenBank/DDBJ whole genome shotgun (WGS) entry which is preliminary data.</text>
</comment>
<protein>
    <submittedName>
        <fullName evidence="2">Mortality factor 4-like protein 1</fullName>
    </submittedName>
</protein>
<dbReference type="Gene3D" id="2.30.30.140">
    <property type="match status" value="1"/>
</dbReference>
<accession>A0A4C1SY40</accession>
<organism evidence="2 3">
    <name type="scientific">Eumeta variegata</name>
    <name type="common">Bagworm moth</name>
    <name type="synonym">Eumeta japonica</name>
    <dbReference type="NCBI Taxonomy" id="151549"/>
    <lineage>
        <taxon>Eukaryota</taxon>
        <taxon>Metazoa</taxon>
        <taxon>Ecdysozoa</taxon>
        <taxon>Arthropoda</taxon>
        <taxon>Hexapoda</taxon>
        <taxon>Insecta</taxon>
        <taxon>Pterygota</taxon>
        <taxon>Neoptera</taxon>
        <taxon>Endopterygota</taxon>
        <taxon>Lepidoptera</taxon>
        <taxon>Glossata</taxon>
        <taxon>Ditrysia</taxon>
        <taxon>Tineoidea</taxon>
        <taxon>Psychidae</taxon>
        <taxon>Oiketicinae</taxon>
        <taxon>Eumeta</taxon>
    </lineage>
</organism>
<evidence type="ECO:0000313" key="2">
    <source>
        <dbReference type="EMBL" id="GBP06844.1"/>
    </source>
</evidence>
<dbReference type="InterPro" id="IPR016197">
    <property type="entry name" value="Chromo-like_dom_sf"/>
</dbReference>
<dbReference type="OrthoDB" id="7149693at2759"/>
<reference evidence="2 3" key="1">
    <citation type="journal article" date="2019" name="Commun. Biol.">
        <title>The bagworm genome reveals a unique fibroin gene that provides high tensile strength.</title>
        <authorList>
            <person name="Kono N."/>
            <person name="Nakamura H."/>
            <person name="Ohtoshi R."/>
            <person name="Tomita M."/>
            <person name="Numata K."/>
            <person name="Arakawa K."/>
        </authorList>
    </citation>
    <scope>NUCLEOTIDE SEQUENCE [LARGE SCALE GENOMIC DNA]</scope>
</reference>
<gene>
    <name evidence="2" type="primary">Morf4l1</name>
    <name evidence="2" type="ORF">EVAR_92752_1</name>
</gene>
<dbReference type="Proteomes" id="UP000299102">
    <property type="component" value="Unassembled WGS sequence"/>
</dbReference>
<dbReference type="EMBL" id="BGZK01000023">
    <property type="protein sequence ID" value="GBP06844.1"/>
    <property type="molecule type" value="Genomic_DNA"/>
</dbReference>
<proteinExistence type="predicted"/>
<keyword evidence="3" id="KW-1185">Reference proteome</keyword>
<dbReference type="AlphaFoldDB" id="A0A4C1SY40"/>
<sequence>MPPKLKFAEGSWDEWVPESRVLKYNEANVQKQKEVQRAHSVQPTKTKKKHQLKVGGQRAPHQPARNHAPQLQQVIFTPLLMHTLPQCLCLRLRCLGLTVHSGPMGLLATVLRPKDYV</sequence>
<dbReference type="GO" id="GO:0005694">
    <property type="term" value="C:chromosome"/>
    <property type="evidence" value="ECO:0007669"/>
    <property type="project" value="UniProtKB-ARBA"/>
</dbReference>
<evidence type="ECO:0000256" key="1">
    <source>
        <dbReference type="SAM" id="MobiDB-lite"/>
    </source>
</evidence>
<dbReference type="STRING" id="151549.A0A4C1SY40"/>